<proteinExistence type="predicted"/>
<dbReference type="InterPro" id="IPR051257">
    <property type="entry name" value="Diverse_CBS-Domain"/>
</dbReference>
<dbReference type="EMBL" id="JAWDIO010000002">
    <property type="protein sequence ID" value="MDU0354980.1"/>
    <property type="molecule type" value="Genomic_DNA"/>
</dbReference>
<evidence type="ECO:0000259" key="3">
    <source>
        <dbReference type="PROSITE" id="PS51371"/>
    </source>
</evidence>
<reference evidence="4 5" key="1">
    <citation type="submission" date="2023-10" db="EMBL/GenBank/DDBJ databases">
        <title>Glaciecola aquimarina strain GGW-M5 nov., isolated from a coastal seawater.</title>
        <authorList>
            <person name="Bayburt H."/>
            <person name="Kim J.M."/>
            <person name="Choi B.J."/>
            <person name="Jeon C.O."/>
        </authorList>
    </citation>
    <scope>NUCLEOTIDE SEQUENCE [LARGE SCALE GENOMIC DNA]</scope>
    <source>
        <strain evidence="4 5">KCTC 32108</strain>
    </source>
</reference>
<name>A0ABU3SYA5_9ALTE</name>
<evidence type="ECO:0000313" key="5">
    <source>
        <dbReference type="Proteomes" id="UP001247805"/>
    </source>
</evidence>
<dbReference type="Gene3D" id="3.10.580.10">
    <property type="entry name" value="CBS-domain"/>
    <property type="match status" value="1"/>
</dbReference>
<accession>A0ABU3SYA5</accession>
<dbReference type="Proteomes" id="UP001247805">
    <property type="component" value="Unassembled WGS sequence"/>
</dbReference>
<dbReference type="SMART" id="SM00116">
    <property type="entry name" value="CBS"/>
    <property type="match status" value="1"/>
</dbReference>
<protein>
    <submittedName>
        <fullName evidence="4">CBS domain-containing protein</fullName>
    </submittedName>
</protein>
<evidence type="ECO:0000256" key="2">
    <source>
        <dbReference type="PROSITE-ProRule" id="PRU00703"/>
    </source>
</evidence>
<keyword evidence="5" id="KW-1185">Reference proteome</keyword>
<dbReference type="Pfam" id="PF00571">
    <property type="entry name" value="CBS"/>
    <property type="match status" value="1"/>
</dbReference>
<evidence type="ECO:0000256" key="1">
    <source>
        <dbReference type="ARBA" id="ARBA00023122"/>
    </source>
</evidence>
<organism evidence="4 5">
    <name type="scientific">Paraglaciecola aquimarina</name>
    <dbReference type="NCBI Taxonomy" id="1235557"/>
    <lineage>
        <taxon>Bacteria</taxon>
        <taxon>Pseudomonadati</taxon>
        <taxon>Pseudomonadota</taxon>
        <taxon>Gammaproteobacteria</taxon>
        <taxon>Alteromonadales</taxon>
        <taxon>Alteromonadaceae</taxon>
        <taxon>Paraglaciecola</taxon>
    </lineage>
</organism>
<keyword evidence="1 2" id="KW-0129">CBS domain</keyword>
<gene>
    <name evidence="4" type="ORF">RS130_14650</name>
</gene>
<sequence length="207" mass="23712">MVTEQNVSENIKHNLRQMTVSQIMSDGVLTVYEGWSIRRLSKFFIKHNISGAPVIAADDELVGVVTQSDIIRFESHEPSESEIEKLVTQFCGPFGGTIDKSEIKRIQDKANDYCAVNSINDSQRIFSNRKHKCLRGLQLNRKKPCSQIVCYRQRHFKRSGHWYGHIDEFNEALTMLHLLYIGKNFAHASQSPSLLKVSELGRKLLLH</sequence>
<dbReference type="PANTHER" id="PTHR43080:SF2">
    <property type="entry name" value="CBS DOMAIN-CONTAINING PROTEIN"/>
    <property type="match status" value="1"/>
</dbReference>
<dbReference type="SUPFAM" id="SSF54631">
    <property type="entry name" value="CBS-domain pair"/>
    <property type="match status" value="1"/>
</dbReference>
<dbReference type="InterPro" id="IPR000644">
    <property type="entry name" value="CBS_dom"/>
</dbReference>
<dbReference type="PROSITE" id="PS51371">
    <property type="entry name" value="CBS"/>
    <property type="match status" value="1"/>
</dbReference>
<comment type="caution">
    <text evidence="4">The sequence shown here is derived from an EMBL/GenBank/DDBJ whole genome shotgun (WGS) entry which is preliminary data.</text>
</comment>
<dbReference type="RefSeq" id="WP_316026541.1">
    <property type="nucleotide sequence ID" value="NZ_JAWDIO010000002.1"/>
</dbReference>
<dbReference type="InterPro" id="IPR046342">
    <property type="entry name" value="CBS_dom_sf"/>
</dbReference>
<dbReference type="PANTHER" id="PTHR43080">
    <property type="entry name" value="CBS DOMAIN-CONTAINING PROTEIN CBSX3, MITOCHONDRIAL"/>
    <property type="match status" value="1"/>
</dbReference>
<feature type="domain" description="CBS" evidence="3">
    <location>
        <begin position="24"/>
        <end position="81"/>
    </location>
</feature>
<evidence type="ECO:0000313" key="4">
    <source>
        <dbReference type="EMBL" id="MDU0354980.1"/>
    </source>
</evidence>